<feature type="compositionally biased region" description="Acidic residues" evidence="1">
    <location>
        <begin position="166"/>
        <end position="176"/>
    </location>
</feature>
<feature type="region of interest" description="Disordered" evidence="1">
    <location>
        <begin position="88"/>
        <end position="182"/>
    </location>
</feature>
<accession>A0AAD8IG83</accession>
<evidence type="ECO:0000313" key="3">
    <source>
        <dbReference type="Proteomes" id="UP001237642"/>
    </source>
</evidence>
<dbReference type="AlphaFoldDB" id="A0AAD8IG83"/>
<sequence>MTQRLDSLAHSHSQASSDRTDIVGSLDQMANRMDEIRAQMNSNDKYYERRFDSIEANFDHLSQGLSHLFNMFKDNFPVTKEKIQFFERRGPHSGDDQDPKDGTPGATKDKSVEDNPTKGEKSREMGESSAKKMGESSEPADEARSDKGKQADEAAEGFEGGYDGAADADPETEYAPEPDFSRWTDTKFDEELAKQLASLKEQEVILEKTSKLLDKREKVQRKQRLEKQRIHKLKTDLIKLDAQTKIGPLWDATKEIMSTPQVSPIRVWNTKDIVVNADEVIGSRSMSGHHLSSHRNICRSS</sequence>
<dbReference type="Proteomes" id="UP001237642">
    <property type="component" value="Unassembled WGS sequence"/>
</dbReference>
<gene>
    <name evidence="2" type="ORF">POM88_023004</name>
</gene>
<reference evidence="2" key="2">
    <citation type="submission" date="2023-05" db="EMBL/GenBank/DDBJ databases">
        <authorList>
            <person name="Schelkunov M.I."/>
        </authorList>
    </citation>
    <scope>NUCLEOTIDE SEQUENCE</scope>
    <source>
        <strain evidence="2">Hsosn_3</strain>
        <tissue evidence="2">Leaf</tissue>
    </source>
</reference>
<dbReference type="EMBL" id="JAUIZM010000005">
    <property type="protein sequence ID" value="KAK1385269.1"/>
    <property type="molecule type" value="Genomic_DNA"/>
</dbReference>
<feature type="compositionally biased region" description="Basic and acidic residues" evidence="1">
    <location>
        <begin position="88"/>
        <end position="152"/>
    </location>
</feature>
<reference evidence="2" key="1">
    <citation type="submission" date="2023-02" db="EMBL/GenBank/DDBJ databases">
        <title>Genome of toxic invasive species Heracleum sosnowskyi carries increased number of genes despite the absence of recent whole-genome duplications.</title>
        <authorList>
            <person name="Schelkunov M."/>
            <person name="Shtratnikova V."/>
            <person name="Makarenko M."/>
            <person name="Klepikova A."/>
            <person name="Omelchenko D."/>
            <person name="Novikova G."/>
            <person name="Obukhova E."/>
            <person name="Bogdanov V."/>
            <person name="Penin A."/>
            <person name="Logacheva M."/>
        </authorList>
    </citation>
    <scope>NUCLEOTIDE SEQUENCE</scope>
    <source>
        <strain evidence="2">Hsosn_3</strain>
        <tissue evidence="2">Leaf</tissue>
    </source>
</reference>
<comment type="caution">
    <text evidence="2">The sequence shown here is derived from an EMBL/GenBank/DDBJ whole genome shotgun (WGS) entry which is preliminary data.</text>
</comment>
<protein>
    <submittedName>
        <fullName evidence="2">Uncharacterized protein</fullName>
    </submittedName>
</protein>
<keyword evidence="3" id="KW-1185">Reference proteome</keyword>
<feature type="region of interest" description="Disordered" evidence="1">
    <location>
        <begin position="1"/>
        <end position="23"/>
    </location>
</feature>
<evidence type="ECO:0000313" key="2">
    <source>
        <dbReference type="EMBL" id="KAK1385269.1"/>
    </source>
</evidence>
<evidence type="ECO:0000256" key="1">
    <source>
        <dbReference type="SAM" id="MobiDB-lite"/>
    </source>
</evidence>
<organism evidence="2 3">
    <name type="scientific">Heracleum sosnowskyi</name>
    <dbReference type="NCBI Taxonomy" id="360622"/>
    <lineage>
        <taxon>Eukaryota</taxon>
        <taxon>Viridiplantae</taxon>
        <taxon>Streptophyta</taxon>
        <taxon>Embryophyta</taxon>
        <taxon>Tracheophyta</taxon>
        <taxon>Spermatophyta</taxon>
        <taxon>Magnoliopsida</taxon>
        <taxon>eudicotyledons</taxon>
        <taxon>Gunneridae</taxon>
        <taxon>Pentapetalae</taxon>
        <taxon>asterids</taxon>
        <taxon>campanulids</taxon>
        <taxon>Apiales</taxon>
        <taxon>Apiaceae</taxon>
        <taxon>Apioideae</taxon>
        <taxon>apioid superclade</taxon>
        <taxon>Tordylieae</taxon>
        <taxon>Tordyliinae</taxon>
        <taxon>Heracleum</taxon>
    </lineage>
</organism>
<feature type="compositionally biased region" description="Polar residues" evidence="1">
    <location>
        <begin position="1"/>
        <end position="17"/>
    </location>
</feature>
<proteinExistence type="predicted"/>
<name>A0AAD8IG83_9APIA</name>